<dbReference type="CDD" id="cd07067">
    <property type="entry name" value="HP_PGM_like"/>
    <property type="match status" value="1"/>
</dbReference>
<dbReference type="RefSeq" id="WP_142639741.1">
    <property type="nucleotide sequence ID" value="NZ_FXTE01000016.1"/>
</dbReference>
<keyword evidence="2" id="KW-1185">Reference proteome</keyword>
<dbReference type="PANTHER" id="PTHR47623">
    <property type="entry name" value="OS09G0287300 PROTEIN"/>
    <property type="match status" value="1"/>
</dbReference>
<gene>
    <name evidence="1" type="ORF">SAMN06265380_11643</name>
</gene>
<dbReference type="SUPFAM" id="SSF53254">
    <property type="entry name" value="Phosphoglycerate mutase-like"/>
    <property type="match status" value="1"/>
</dbReference>
<reference evidence="1 2" key="1">
    <citation type="submission" date="2017-05" db="EMBL/GenBank/DDBJ databases">
        <authorList>
            <person name="Varghese N."/>
            <person name="Submissions S."/>
        </authorList>
    </citation>
    <scope>NUCLEOTIDE SEQUENCE [LARGE SCALE GENOMIC DNA]</scope>
    <source>
        <strain evidence="1 2">DSM 28009</strain>
    </source>
</reference>
<dbReference type="AlphaFoldDB" id="A0A521F340"/>
<accession>A0A521F340</accession>
<dbReference type="OrthoDB" id="9810154at2"/>
<dbReference type="PANTHER" id="PTHR47623:SF1">
    <property type="entry name" value="OS09G0287300 PROTEIN"/>
    <property type="match status" value="1"/>
</dbReference>
<evidence type="ECO:0000313" key="1">
    <source>
        <dbReference type="EMBL" id="SMO90573.1"/>
    </source>
</evidence>
<dbReference type="EMBL" id="FXTE01000016">
    <property type="protein sequence ID" value="SMO90573.1"/>
    <property type="molecule type" value="Genomic_DNA"/>
</dbReference>
<protein>
    <submittedName>
        <fullName evidence="1">Phosphohistidine phosphatase</fullName>
    </submittedName>
</protein>
<dbReference type="Pfam" id="PF00300">
    <property type="entry name" value="His_Phos_1"/>
    <property type="match status" value="1"/>
</dbReference>
<dbReference type="Proteomes" id="UP000319555">
    <property type="component" value="Unassembled WGS sequence"/>
</dbReference>
<proteinExistence type="predicted"/>
<dbReference type="InterPro" id="IPR029033">
    <property type="entry name" value="His_PPase_superfam"/>
</dbReference>
<dbReference type="Gene3D" id="3.40.50.1240">
    <property type="entry name" value="Phosphoglycerate mutase-like"/>
    <property type="match status" value="1"/>
</dbReference>
<organism evidence="1 2">
    <name type="scientific">Ruegeria faecimaris</name>
    <dbReference type="NCBI Taxonomy" id="686389"/>
    <lineage>
        <taxon>Bacteria</taxon>
        <taxon>Pseudomonadati</taxon>
        <taxon>Pseudomonadota</taxon>
        <taxon>Alphaproteobacteria</taxon>
        <taxon>Rhodobacterales</taxon>
        <taxon>Roseobacteraceae</taxon>
        <taxon>Ruegeria</taxon>
    </lineage>
</organism>
<sequence length="165" mass="18676">MTRTLILTRHAKSSWDEPTLSDHDRPLNKRGRCSAPAVSGWLHRNGWLPNEVLSSTALRTRETWDRMGLQADLIQFERSLYLAGPDLMMRALSQASGQTVLMLGHNPGIAEFARQLVRQAPDHGRFDDYPTCATTVIQFEINSWAALRWHSGDVLGFVIPRELPE</sequence>
<evidence type="ECO:0000313" key="2">
    <source>
        <dbReference type="Proteomes" id="UP000319555"/>
    </source>
</evidence>
<name>A0A521F340_9RHOB</name>
<dbReference type="InterPro" id="IPR013078">
    <property type="entry name" value="His_Pase_superF_clade-1"/>
</dbReference>